<evidence type="ECO:0000313" key="1">
    <source>
        <dbReference type="EMBL" id="MDX8337320.1"/>
    </source>
</evidence>
<organism evidence="1 2">
    <name type="scientific">Candidatus Cetobacterium colombiensis</name>
    <dbReference type="NCBI Taxonomy" id="3073100"/>
    <lineage>
        <taxon>Bacteria</taxon>
        <taxon>Fusobacteriati</taxon>
        <taxon>Fusobacteriota</taxon>
        <taxon>Fusobacteriia</taxon>
        <taxon>Fusobacteriales</taxon>
        <taxon>Fusobacteriaceae</taxon>
        <taxon>Cetobacterium</taxon>
    </lineage>
</organism>
<dbReference type="InterPro" id="IPR023214">
    <property type="entry name" value="HAD_sf"/>
</dbReference>
<dbReference type="CDD" id="cd07516">
    <property type="entry name" value="HAD_Pase"/>
    <property type="match status" value="1"/>
</dbReference>
<dbReference type="RefSeq" id="WP_320314662.1">
    <property type="nucleotide sequence ID" value="NZ_JAVIKH010000030.1"/>
</dbReference>
<keyword evidence="2" id="KW-1185">Reference proteome</keyword>
<proteinExistence type="predicted"/>
<dbReference type="InterPro" id="IPR036412">
    <property type="entry name" value="HAD-like_sf"/>
</dbReference>
<dbReference type="SFLD" id="SFLDG01144">
    <property type="entry name" value="C2.B.4:_PGP_Like"/>
    <property type="match status" value="1"/>
</dbReference>
<dbReference type="NCBIfam" id="TIGR01484">
    <property type="entry name" value="HAD-SF-IIB"/>
    <property type="match status" value="1"/>
</dbReference>
<dbReference type="Gene3D" id="3.30.1240.10">
    <property type="match status" value="1"/>
</dbReference>
<accession>A0ABU4WCQ5</accession>
<reference evidence="2" key="1">
    <citation type="submission" date="2023-07" db="EMBL/GenBank/DDBJ databases">
        <authorList>
            <person name="Colorado M.A."/>
            <person name="Villamil L.M."/>
            <person name="Melo J.F."/>
            <person name="Rodriguez J.A."/>
            <person name="Ruiz R.Y."/>
        </authorList>
    </citation>
    <scope>NUCLEOTIDE SEQUENCE [LARGE SCALE GENOMIC DNA]</scope>
    <source>
        <strain evidence="2">C33</strain>
    </source>
</reference>
<dbReference type="EMBL" id="JAVIKH010000030">
    <property type="protein sequence ID" value="MDX8337320.1"/>
    <property type="molecule type" value="Genomic_DNA"/>
</dbReference>
<dbReference type="GO" id="GO:0016787">
    <property type="term" value="F:hydrolase activity"/>
    <property type="evidence" value="ECO:0007669"/>
    <property type="project" value="UniProtKB-KW"/>
</dbReference>
<dbReference type="EC" id="3.1.3.-" evidence="1"/>
<dbReference type="SUPFAM" id="SSF56784">
    <property type="entry name" value="HAD-like"/>
    <property type="match status" value="1"/>
</dbReference>
<evidence type="ECO:0000313" key="2">
    <source>
        <dbReference type="Proteomes" id="UP001279681"/>
    </source>
</evidence>
<dbReference type="NCBIfam" id="TIGR00099">
    <property type="entry name" value="Cof-subfamily"/>
    <property type="match status" value="1"/>
</dbReference>
<gene>
    <name evidence="1" type="ORF">RFV38_12585</name>
</gene>
<keyword evidence="1" id="KW-0378">Hydrolase</keyword>
<dbReference type="InterPro" id="IPR006379">
    <property type="entry name" value="HAD-SF_hydro_IIB"/>
</dbReference>
<name>A0ABU4WCQ5_9FUSO</name>
<dbReference type="Proteomes" id="UP001279681">
    <property type="component" value="Unassembled WGS sequence"/>
</dbReference>
<dbReference type="PANTHER" id="PTHR10000">
    <property type="entry name" value="PHOSPHOSERINE PHOSPHATASE"/>
    <property type="match status" value="1"/>
</dbReference>
<dbReference type="SFLD" id="SFLDG01140">
    <property type="entry name" value="C2.B:_Phosphomannomutase_and_P"/>
    <property type="match status" value="1"/>
</dbReference>
<protein>
    <submittedName>
        <fullName evidence="1">Cof-type HAD-IIB family hydrolase</fullName>
        <ecNumber evidence="1">3.1.3.-</ecNumber>
    </submittedName>
</protein>
<comment type="caution">
    <text evidence="1">The sequence shown here is derived from an EMBL/GenBank/DDBJ whole genome shotgun (WGS) entry which is preliminary data.</text>
</comment>
<dbReference type="Pfam" id="PF08282">
    <property type="entry name" value="Hydrolase_3"/>
    <property type="match status" value="1"/>
</dbReference>
<dbReference type="InterPro" id="IPR000150">
    <property type="entry name" value="Cof"/>
</dbReference>
<sequence>MIIKSIALDLDGTLLNSKKELSEKNKIILNELYKKGVEILIVTGRSYSATKDVIKKLEIPVVSICYNGAKVVDSKDDSILYEEPLSEEIVKILIDIFKKNNTHLNLYQDEEWFVEDKKNWQSTYYKNNIKIEPIEKNFSTFLSLLMTKALFIDERKNLEEIEKQIKEKLQDTVHLTYSQERYLEILNKKVNKGKTLEKILKEKGLSMDTCVAFGDANNDKEMIEMVKYGVAMGNAEEELKKIANYTTLTNDEDGVYNFLIQI</sequence>
<dbReference type="Gene3D" id="3.40.50.1000">
    <property type="entry name" value="HAD superfamily/HAD-like"/>
    <property type="match status" value="1"/>
</dbReference>
<dbReference type="PANTHER" id="PTHR10000:SF8">
    <property type="entry name" value="HAD SUPERFAMILY HYDROLASE-LIKE, TYPE 3"/>
    <property type="match status" value="1"/>
</dbReference>
<dbReference type="PROSITE" id="PS01229">
    <property type="entry name" value="COF_2"/>
    <property type="match status" value="1"/>
</dbReference>
<dbReference type="SFLD" id="SFLDS00003">
    <property type="entry name" value="Haloacid_Dehalogenase"/>
    <property type="match status" value="1"/>
</dbReference>